<dbReference type="EMBL" id="JACTVA010000015">
    <property type="protein sequence ID" value="MBC9207252.1"/>
    <property type="molecule type" value="Genomic_DNA"/>
</dbReference>
<sequence length="368" mass="40058">MQDFWSDAAKVAQARLAAGRIDRRTLLAGLAALPAAGLAGQAHAQGARPREIVLANWGGDAVRAMNDAFAKPFTADHGVKVVVDSGGPSLAKIRAQVEARNVVWDVCDSGAGTSFTLGRGGFAEEMDYAIIDTGKVLPEGFRLPYCTGIAGYSSVIAWDRKKLGEGPQNWAEFWDIRRFPGRRTMRKSMNAVLEAALMADGVAPDKLYPLDVDRALEKVKQIRREVIWWDSAAQSQDLLRSGEVTAGSIWSTRARLVQEDTKGQIDYRWNQGIVHAAVWVVPKNPPAGREWAMRLVDSTIVPARQVALLKALGTGPANPAAASLVPPELKAHNPMDPDNLKLQVVADEPWYADNYLAVLNRFNDVITG</sequence>
<dbReference type="PANTHER" id="PTHR30222">
    <property type="entry name" value="SPERMIDINE/PUTRESCINE-BINDING PERIPLASMIC PROTEIN"/>
    <property type="match status" value="1"/>
</dbReference>
<reference evidence="2 3" key="1">
    <citation type="journal article" date="2013" name="Int. J. Syst. Evol. Microbiol.">
        <title>Roseomonas aerophila sp. nov., isolated from air.</title>
        <authorList>
            <person name="Kim S.J."/>
            <person name="Weon H.Y."/>
            <person name="Ahn J.H."/>
            <person name="Hong S.B."/>
            <person name="Seok S.J."/>
            <person name="Whang K.S."/>
            <person name="Kwon S.W."/>
        </authorList>
    </citation>
    <scope>NUCLEOTIDE SEQUENCE [LARGE SCALE GENOMIC DNA]</scope>
    <source>
        <strain evidence="2 3">NBRC 108923</strain>
    </source>
</reference>
<protein>
    <submittedName>
        <fullName evidence="2">ABC transporter substrate-binding protein</fullName>
    </submittedName>
</protein>
<organism evidence="2 3">
    <name type="scientific">Teichococcus aerophilus</name>
    <dbReference type="NCBI Taxonomy" id="1224513"/>
    <lineage>
        <taxon>Bacteria</taxon>
        <taxon>Pseudomonadati</taxon>
        <taxon>Pseudomonadota</taxon>
        <taxon>Alphaproteobacteria</taxon>
        <taxon>Acetobacterales</taxon>
        <taxon>Roseomonadaceae</taxon>
        <taxon>Roseomonas</taxon>
    </lineage>
</organism>
<evidence type="ECO:0000256" key="1">
    <source>
        <dbReference type="ARBA" id="ARBA00022729"/>
    </source>
</evidence>
<comment type="caution">
    <text evidence="2">The sequence shown here is derived from an EMBL/GenBank/DDBJ whole genome shotgun (WGS) entry which is preliminary data.</text>
</comment>
<dbReference type="CDD" id="cd13589">
    <property type="entry name" value="PBP2_polyamine_RpCGA009"/>
    <property type="match status" value="1"/>
</dbReference>
<accession>A0ABR7RM99</accession>
<dbReference type="SUPFAM" id="SSF53850">
    <property type="entry name" value="Periplasmic binding protein-like II"/>
    <property type="match status" value="1"/>
</dbReference>
<dbReference type="InterPro" id="IPR006059">
    <property type="entry name" value="SBP"/>
</dbReference>
<name>A0ABR7RM99_9PROT</name>
<evidence type="ECO:0000313" key="2">
    <source>
        <dbReference type="EMBL" id="MBC9207252.1"/>
    </source>
</evidence>
<dbReference type="PANTHER" id="PTHR30222:SF2">
    <property type="entry name" value="ABC TRANSPORTER SUBSTRATE-BINDING PROTEIN"/>
    <property type="match status" value="1"/>
</dbReference>
<gene>
    <name evidence="2" type="ORF">IBL26_10430</name>
</gene>
<dbReference type="PROSITE" id="PS51318">
    <property type="entry name" value="TAT"/>
    <property type="match status" value="1"/>
</dbReference>
<dbReference type="InterPro" id="IPR006311">
    <property type="entry name" value="TAT_signal"/>
</dbReference>
<dbReference type="Gene3D" id="3.40.190.10">
    <property type="entry name" value="Periplasmic binding protein-like II"/>
    <property type="match status" value="2"/>
</dbReference>
<evidence type="ECO:0000313" key="3">
    <source>
        <dbReference type="Proteomes" id="UP000626026"/>
    </source>
</evidence>
<dbReference type="Pfam" id="PF13416">
    <property type="entry name" value="SBP_bac_8"/>
    <property type="match status" value="1"/>
</dbReference>
<keyword evidence="3" id="KW-1185">Reference proteome</keyword>
<dbReference type="RefSeq" id="WP_187784421.1">
    <property type="nucleotide sequence ID" value="NZ_JACTVA010000015.1"/>
</dbReference>
<proteinExistence type="predicted"/>
<keyword evidence="1" id="KW-0732">Signal</keyword>
<dbReference type="Proteomes" id="UP000626026">
    <property type="component" value="Unassembled WGS sequence"/>
</dbReference>